<dbReference type="PROSITE" id="PS51186">
    <property type="entry name" value="GNAT"/>
    <property type="match status" value="1"/>
</dbReference>
<feature type="domain" description="N-acetyltransferase" evidence="2">
    <location>
        <begin position="2"/>
        <end position="150"/>
    </location>
</feature>
<organism evidence="3 4">
    <name type="scientific">Brevundimonas faecalis</name>
    <dbReference type="NCBI Taxonomy" id="947378"/>
    <lineage>
        <taxon>Bacteria</taxon>
        <taxon>Pseudomonadati</taxon>
        <taxon>Pseudomonadota</taxon>
        <taxon>Alphaproteobacteria</taxon>
        <taxon>Caulobacterales</taxon>
        <taxon>Caulobacteraceae</taxon>
        <taxon>Brevundimonas</taxon>
    </lineage>
</organism>
<reference evidence="3 4" key="1">
    <citation type="submission" date="2024-06" db="EMBL/GenBank/DDBJ databases">
        <title>Sorghum-associated microbial communities from plants grown in Nebraska, USA.</title>
        <authorList>
            <person name="Schachtman D."/>
        </authorList>
    </citation>
    <scope>NUCLEOTIDE SEQUENCE [LARGE SCALE GENOMIC DNA]</scope>
    <source>
        <strain evidence="3 4">2814</strain>
    </source>
</reference>
<protein>
    <submittedName>
        <fullName evidence="3">Ribosomal protein S18 acetylase RimI-like enzyme</fullName>
    </submittedName>
</protein>
<evidence type="ECO:0000256" key="1">
    <source>
        <dbReference type="ARBA" id="ARBA00022679"/>
    </source>
</evidence>
<dbReference type="EMBL" id="JBEPTF010000001">
    <property type="protein sequence ID" value="MET4682386.1"/>
    <property type="molecule type" value="Genomic_DNA"/>
</dbReference>
<dbReference type="InterPro" id="IPR000182">
    <property type="entry name" value="GNAT_dom"/>
</dbReference>
<dbReference type="PANTHER" id="PTHR13947">
    <property type="entry name" value="GNAT FAMILY N-ACETYLTRANSFERASE"/>
    <property type="match status" value="1"/>
</dbReference>
<dbReference type="InterPro" id="IPR050769">
    <property type="entry name" value="NAT_camello-type"/>
</dbReference>
<dbReference type="InterPro" id="IPR016181">
    <property type="entry name" value="Acyl_CoA_acyltransferase"/>
</dbReference>
<sequence>MILSRTYRPEDMAGCLALFDSNVPLFFDESEREGFVGFLNDQALRWPYQVIEREGRIVGCGGHAVDADGVSVVLCWGMVDNGLHGQGLGRVLTEARIAAARATPGVARVRLCTSQHTQGFYARFGFEAEKITPDGFAPGIDRWDMVLTLES</sequence>
<evidence type="ECO:0000259" key="2">
    <source>
        <dbReference type="PROSITE" id="PS51186"/>
    </source>
</evidence>
<evidence type="ECO:0000313" key="3">
    <source>
        <dbReference type="EMBL" id="MET4682386.1"/>
    </source>
</evidence>
<comment type="caution">
    <text evidence="3">The sequence shown here is derived from an EMBL/GenBank/DDBJ whole genome shotgun (WGS) entry which is preliminary data.</text>
</comment>
<gene>
    <name evidence="3" type="ORF">ABIE19_000295</name>
</gene>
<accession>A0ABV2R728</accession>
<dbReference type="CDD" id="cd04301">
    <property type="entry name" value="NAT_SF"/>
    <property type="match status" value="1"/>
</dbReference>
<keyword evidence="1" id="KW-0808">Transferase</keyword>
<name>A0ABV2R728_9CAUL</name>
<proteinExistence type="predicted"/>
<dbReference type="PANTHER" id="PTHR13947:SF37">
    <property type="entry name" value="LD18367P"/>
    <property type="match status" value="1"/>
</dbReference>
<evidence type="ECO:0000313" key="4">
    <source>
        <dbReference type="Proteomes" id="UP001549313"/>
    </source>
</evidence>
<dbReference type="SUPFAM" id="SSF55729">
    <property type="entry name" value="Acyl-CoA N-acyltransferases (Nat)"/>
    <property type="match status" value="1"/>
</dbReference>
<dbReference type="Pfam" id="PF13508">
    <property type="entry name" value="Acetyltransf_7"/>
    <property type="match status" value="1"/>
</dbReference>
<dbReference type="Proteomes" id="UP001549313">
    <property type="component" value="Unassembled WGS sequence"/>
</dbReference>
<dbReference type="Gene3D" id="3.40.630.30">
    <property type="match status" value="1"/>
</dbReference>
<keyword evidence="4" id="KW-1185">Reference proteome</keyword>
<dbReference type="RefSeq" id="WP_354087337.1">
    <property type="nucleotide sequence ID" value="NZ_JBEPTF010000001.1"/>
</dbReference>